<dbReference type="PANTHER" id="PTHR31111">
    <property type="entry name" value="BNAA05G37150D PROTEIN-RELATED"/>
    <property type="match status" value="1"/>
</dbReference>
<reference evidence="3" key="2">
    <citation type="submission" date="2025-08" db="UniProtKB">
        <authorList>
            <consortium name="RefSeq"/>
        </authorList>
    </citation>
    <scope>IDENTIFICATION</scope>
    <source>
        <tissue evidence="3">Leaf</tissue>
    </source>
</reference>
<dbReference type="NCBIfam" id="TIGR01640">
    <property type="entry name" value="F_box_assoc_1"/>
    <property type="match status" value="1"/>
</dbReference>
<dbReference type="GeneID" id="104768076"/>
<name>A0ABM1RBY0_CAMSA</name>
<reference evidence="2" key="1">
    <citation type="journal article" date="2014" name="Nat. Commun.">
        <title>The emerging biofuel crop Camelina sativa retains a highly undifferentiated hexaploid genome structure.</title>
        <authorList>
            <person name="Kagale S."/>
            <person name="Koh C."/>
            <person name="Nixon J."/>
            <person name="Bollina V."/>
            <person name="Clarke W.E."/>
            <person name="Tuteja R."/>
            <person name="Spillane C."/>
            <person name="Robinson S.J."/>
            <person name="Links M.G."/>
            <person name="Clarke C."/>
            <person name="Higgins E.E."/>
            <person name="Huebert T."/>
            <person name="Sharpe A.G."/>
            <person name="Parkin I.A."/>
        </authorList>
    </citation>
    <scope>NUCLEOTIDE SEQUENCE [LARGE SCALE GENOMIC DNA]</scope>
    <source>
        <strain evidence="2">cv. DH55</strain>
    </source>
</reference>
<dbReference type="SUPFAM" id="SSF81383">
    <property type="entry name" value="F-box domain"/>
    <property type="match status" value="1"/>
</dbReference>
<dbReference type="Pfam" id="PF08268">
    <property type="entry name" value="FBA_3"/>
    <property type="match status" value="1"/>
</dbReference>
<dbReference type="InterPro" id="IPR036047">
    <property type="entry name" value="F-box-like_dom_sf"/>
</dbReference>
<dbReference type="InterPro" id="IPR013187">
    <property type="entry name" value="F-box-assoc_dom_typ3"/>
</dbReference>
<dbReference type="RefSeq" id="XP_019096518.1">
    <property type="nucleotide sequence ID" value="XM_019240973.1"/>
</dbReference>
<organism evidence="2 3">
    <name type="scientific">Camelina sativa</name>
    <name type="common">False flax</name>
    <name type="synonym">Myagrum sativum</name>
    <dbReference type="NCBI Taxonomy" id="90675"/>
    <lineage>
        <taxon>Eukaryota</taxon>
        <taxon>Viridiplantae</taxon>
        <taxon>Streptophyta</taxon>
        <taxon>Embryophyta</taxon>
        <taxon>Tracheophyta</taxon>
        <taxon>Spermatophyta</taxon>
        <taxon>Magnoliopsida</taxon>
        <taxon>eudicotyledons</taxon>
        <taxon>Gunneridae</taxon>
        <taxon>Pentapetalae</taxon>
        <taxon>rosids</taxon>
        <taxon>malvids</taxon>
        <taxon>Brassicales</taxon>
        <taxon>Brassicaceae</taxon>
        <taxon>Camelineae</taxon>
        <taxon>Camelina</taxon>
    </lineage>
</organism>
<sequence length="384" mass="44802">MGSSSPISIIEDLIPAILSRLPSKMSAARFRCVSKLWASMLASPYFKELFRTNSLAKPRLLFAIVKKDKWRFFSLPQLHNPCEKSSSTLVAAADFHVKFPRKIHHNSNRLYFAHGYASGLIYFSGASSDDKLVLCNPNTGGYAVLPSLKRYRKTYSFFMFEPIDKQFKILFMVYSCCDRNHKILTIGTGDMKWRTIKCALQHEIASEGICINGVFFYLGETFSRNNDDHVLKSDYVIVCFDIRSEKFTFFDTERFCRLINYKGKLAVIYFEDDVNTLSFLYRKRYHVEADAINKLHVWVLEDVETQEWSKYAYTWTDDKFFRRRHVKVAGVTAWGEIVFSMDKYTPKEPFYVFYFNPERNTLQRVEIQGFGEACCSVYTFVDHV</sequence>
<evidence type="ECO:0000313" key="2">
    <source>
        <dbReference type="Proteomes" id="UP000694864"/>
    </source>
</evidence>
<protein>
    <submittedName>
        <fullName evidence="3">F-box protein At2g23160-like</fullName>
    </submittedName>
</protein>
<dbReference type="Proteomes" id="UP000694864">
    <property type="component" value="Chromosome 19"/>
</dbReference>
<proteinExistence type="predicted"/>
<dbReference type="InterPro" id="IPR017451">
    <property type="entry name" value="F-box-assoc_interact_dom"/>
</dbReference>
<evidence type="ECO:0000313" key="3">
    <source>
        <dbReference type="RefSeq" id="XP_019096518.1"/>
    </source>
</evidence>
<keyword evidence="2" id="KW-1185">Reference proteome</keyword>
<gene>
    <name evidence="3" type="primary">LOC104768076</name>
</gene>
<dbReference type="PANTHER" id="PTHR31111:SF130">
    <property type="entry name" value="F-BOX ASSOCIATED UBIQUITINATION EFFECTOR FAMILY PROTEIN"/>
    <property type="match status" value="1"/>
</dbReference>
<evidence type="ECO:0000259" key="1">
    <source>
        <dbReference type="Pfam" id="PF08268"/>
    </source>
</evidence>
<feature type="domain" description="F-box associated beta-propeller type 3" evidence="1">
    <location>
        <begin position="59"/>
        <end position="384"/>
    </location>
</feature>
<accession>A0ABM1RBY0</accession>